<dbReference type="Proteomes" id="UP001562425">
    <property type="component" value="Unassembled WGS sequence"/>
</dbReference>
<protein>
    <submittedName>
        <fullName evidence="1">Uncharacterized protein</fullName>
    </submittedName>
</protein>
<name>A0ABD1DKA8_CULPP</name>
<reference evidence="1 2" key="1">
    <citation type="submission" date="2024-05" db="EMBL/GenBank/DDBJ databases">
        <title>Culex pipiens pipiens assembly and annotation.</title>
        <authorList>
            <person name="Alout H."/>
            <person name="Durand T."/>
        </authorList>
    </citation>
    <scope>NUCLEOTIDE SEQUENCE [LARGE SCALE GENOMIC DNA]</scope>
    <source>
        <strain evidence="1">HA-2024</strain>
        <tissue evidence="1">Whole body</tissue>
    </source>
</reference>
<organism evidence="1 2">
    <name type="scientific">Culex pipiens pipiens</name>
    <name type="common">Northern house mosquito</name>
    <dbReference type="NCBI Taxonomy" id="38569"/>
    <lineage>
        <taxon>Eukaryota</taxon>
        <taxon>Metazoa</taxon>
        <taxon>Ecdysozoa</taxon>
        <taxon>Arthropoda</taxon>
        <taxon>Hexapoda</taxon>
        <taxon>Insecta</taxon>
        <taxon>Pterygota</taxon>
        <taxon>Neoptera</taxon>
        <taxon>Endopterygota</taxon>
        <taxon>Diptera</taxon>
        <taxon>Nematocera</taxon>
        <taxon>Culicoidea</taxon>
        <taxon>Culicidae</taxon>
        <taxon>Culicinae</taxon>
        <taxon>Culicini</taxon>
        <taxon>Culex</taxon>
        <taxon>Culex</taxon>
    </lineage>
</organism>
<accession>A0ABD1DKA8</accession>
<gene>
    <name evidence="1" type="ORF">pipiens_007667</name>
</gene>
<keyword evidence="2" id="KW-1185">Reference proteome</keyword>
<evidence type="ECO:0000313" key="1">
    <source>
        <dbReference type="EMBL" id="KAL1400167.1"/>
    </source>
</evidence>
<evidence type="ECO:0000313" key="2">
    <source>
        <dbReference type="Proteomes" id="UP001562425"/>
    </source>
</evidence>
<sequence>MLLSGDAGQTMELMLDLVMDQDPVETGTKVEVLLLLGKKEPSRTGKPTRTGPLRCLIATGSFSVSLRLATRIFANTQMLLSGDAGQTMELMLDLVMDQDPVETGTKVEVLLLLGKKEPSRSFPDQVRLLESRPWTFLYRMLRWS</sequence>
<comment type="caution">
    <text evidence="1">The sequence shown here is derived from an EMBL/GenBank/DDBJ whole genome shotgun (WGS) entry which is preliminary data.</text>
</comment>
<proteinExistence type="predicted"/>
<dbReference type="EMBL" id="JBEHCU010005337">
    <property type="protein sequence ID" value="KAL1400167.1"/>
    <property type="molecule type" value="Genomic_DNA"/>
</dbReference>
<dbReference type="AlphaFoldDB" id="A0ABD1DKA8"/>